<dbReference type="GO" id="GO:0042626">
    <property type="term" value="F:ATPase-coupled transmembrane transporter activity"/>
    <property type="evidence" value="ECO:0007669"/>
    <property type="project" value="TreeGrafter"/>
</dbReference>
<evidence type="ECO:0000256" key="2">
    <source>
        <dbReference type="ARBA" id="ARBA00005814"/>
    </source>
</evidence>
<sequence length="632" mass="71801">MEYGAFGCGGSYFEGFCPNGMYCPTPAQIIPCKSATEFCPTGVTKALSCPAVFDCIEGRAERQRIIITVMTTVAVILFVVIIFALPISAKLFKWISEKLFKRMPSMKKWFGKHKLSDPFDVSEYFQEPPEPNYEPEKCIKLHVHLKEAKLRDVKRFDRKKNQGFTSRITPGKITALMGGSGCGKSSLLETIYGRRRLRPGGSITFANHKPLSHILTDYVGYVPQADIMHNDLTVFETVYYSARARRLGGPKQTLINDVYFVLKKLGLGDMHDDFIKTLSGGQRKRVNVALEVVACPKVLLLDEPTSGLDTVSCDELFELLQLIKCSKAGPVTIVTVIHQPSHELFEKIDNIFFLTRTCCLAYQGPRSHAKNFLEQKIFPDSQNIPPPRHNDCDTCIIMLTKAKDDIKNHRIESQRIAQSLTTYSWSQRAWYPFFYVLRRSIRQIYIRGVVAEVAYMLAYFLLGFSPTKEELRPFGFVVVLSFSRHVQSLLFQQESKLYLEDVESKDHIWGTSVEGLAKAFDFNNSENPTLCLVIIGFSVRFLTYMFLYRKSEYRSKARFYVTNPILLIKNLLTAKSCRDRSVNRSGQSRPTESQPNSDQIPLCSIALSEQESGIPCSPLDTDQHELILLPIR</sequence>
<feature type="compositionally biased region" description="Polar residues" evidence="9">
    <location>
        <begin position="583"/>
        <end position="599"/>
    </location>
</feature>
<name>A0A814U3E4_9BILA</name>
<dbReference type="SMART" id="SM00382">
    <property type="entry name" value="AAA"/>
    <property type="match status" value="1"/>
</dbReference>
<dbReference type="InterPro" id="IPR017871">
    <property type="entry name" value="ABC_transporter-like_CS"/>
</dbReference>
<keyword evidence="6" id="KW-0067">ATP-binding</keyword>
<comment type="subcellular location">
    <subcellularLocation>
        <location evidence="1">Membrane</location>
        <topology evidence="1">Multi-pass membrane protein</topology>
    </subcellularLocation>
</comment>
<gene>
    <name evidence="12" type="ORF">BJG266_LOCUS19314</name>
    <name evidence="13" type="ORF">QVE165_LOCUS24030</name>
</gene>
<comment type="similarity">
    <text evidence="2">Belongs to the ABC transporter superfamily. ABCG family. Eye pigment precursor importer (TC 3.A.1.204) subfamily.</text>
</comment>
<keyword evidence="5" id="KW-0547">Nucleotide-binding</keyword>
<dbReference type="AlphaFoldDB" id="A0A814U3E4"/>
<dbReference type="PROSITE" id="PS50893">
    <property type="entry name" value="ABC_TRANSPORTER_2"/>
    <property type="match status" value="1"/>
</dbReference>
<proteinExistence type="inferred from homology"/>
<dbReference type="PANTHER" id="PTHR48041:SF91">
    <property type="entry name" value="ABC TRANSPORTER G FAMILY MEMBER 28"/>
    <property type="match status" value="1"/>
</dbReference>
<evidence type="ECO:0000256" key="8">
    <source>
        <dbReference type="ARBA" id="ARBA00023136"/>
    </source>
</evidence>
<evidence type="ECO:0000256" key="6">
    <source>
        <dbReference type="ARBA" id="ARBA00022840"/>
    </source>
</evidence>
<evidence type="ECO:0000313" key="12">
    <source>
        <dbReference type="EMBL" id="CAF1063755.1"/>
    </source>
</evidence>
<evidence type="ECO:0000256" key="9">
    <source>
        <dbReference type="SAM" id="MobiDB-lite"/>
    </source>
</evidence>
<evidence type="ECO:0000256" key="1">
    <source>
        <dbReference type="ARBA" id="ARBA00004141"/>
    </source>
</evidence>
<dbReference type="InterPro" id="IPR003439">
    <property type="entry name" value="ABC_transporter-like_ATP-bd"/>
</dbReference>
<keyword evidence="3" id="KW-0813">Transport</keyword>
<keyword evidence="4 10" id="KW-0812">Transmembrane</keyword>
<evidence type="ECO:0000259" key="11">
    <source>
        <dbReference type="PROSITE" id="PS50893"/>
    </source>
</evidence>
<dbReference type="InterPro" id="IPR003593">
    <property type="entry name" value="AAA+_ATPase"/>
</dbReference>
<organism evidence="13 14">
    <name type="scientific">Adineta steineri</name>
    <dbReference type="NCBI Taxonomy" id="433720"/>
    <lineage>
        <taxon>Eukaryota</taxon>
        <taxon>Metazoa</taxon>
        <taxon>Spiralia</taxon>
        <taxon>Gnathifera</taxon>
        <taxon>Rotifera</taxon>
        <taxon>Eurotatoria</taxon>
        <taxon>Bdelloidea</taxon>
        <taxon>Adinetida</taxon>
        <taxon>Adinetidae</taxon>
        <taxon>Adineta</taxon>
    </lineage>
</organism>
<keyword evidence="8 10" id="KW-0472">Membrane</keyword>
<feature type="domain" description="ABC transporter" evidence="11">
    <location>
        <begin position="145"/>
        <end position="381"/>
    </location>
</feature>
<protein>
    <recommendedName>
        <fullName evidence="11">ABC transporter domain-containing protein</fullName>
    </recommendedName>
</protein>
<reference evidence="13" key="1">
    <citation type="submission" date="2021-02" db="EMBL/GenBank/DDBJ databases">
        <authorList>
            <person name="Nowell W R."/>
        </authorList>
    </citation>
    <scope>NUCLEOTIDE SEQUENCE</scope>
</reference>
<keyword evidence="14" id="KW-1185">Reference proteome</keyword>
<feature type="region of interest" description="Disordered" evidence="9">
    <location>
        <begin position="579"/>
        <end position="599"/>
    </location>
</feature>
<dbReference type="GO" id="GO:0016020">
    <property type="term" value="C:membrane"/>
    <property type="evidence" value="ECO:0007669"/>
    <property type="project" value="UniProtKB-SubCell"/>
</dbReference>
<evidence type="ECO:0000256" key="5">
    <source>
        <dbReference type="ARBA" id="ARBA00022741"/>
    </source>
</evidence>
<dbReference type="OrthoDB" id="66620at2759"/>
<feature type="transmembrane region" description="Helical" evidence="10">
    <location>
        <begin position="527"/>
        <end position="548"/>
    </location>
</feature>
<dbReference type="Proteomes" id="UP000663832">
    <property type="component" value="Unassembled WGS sequence"/>
</dbReference>
<dbReference type="EMBL" id="CAJNOI010000103">
    <property type="protein sequence ID" value="CAF1063755.1"/>
    <property type="molecule type" value="Genomic_DNA"/>
</dbReference>
<feature type="transmembrane region" description="Helical" evidence="10">
    <location>
        <begin position="444"/>
        <end position="464"/>
    </location>
</feature>
<dbReference type="EMBL" id="CAJNOM010000166">
    <property type="protein sequence ID" value="CAF1169371.1"/>
    <property type="molecule type" value="Genomic_DNA"/>
</dbReference>
<evidence type="ECO:0000256" key="4">
    <source>
        <dbReference type="ARBA" id="ARBA00022692"/>
    </source>
</evidence>
<evidence type="ECO:0000256" key="10">
    <source>
        <dbReference type="SAM" id="Phobius"/>
    </source>
</evidence>
<dbReference type="InterPro" id="IPR050352">
    <property type="entry name" value="ABCG_transporters"/>
</dbReference>
<evidence type="ECO:0000256" key="7">
    <source>
        <dbReference type="ARBA" id="ARBA00022989"/>
    </source>
</evidence>
<dbReference type="SUPFAM" id="SSF52540">
    <property type="entry name" value="P-loop containing nucleoside triphosphate hydrolases"/>
    <property type="match status" value="1"/>
</dbReference>
<dbReference type="Gene3D" id="3.40.50.300">
    <property type="entry name" value="P-loop containing nucleotide triphosphate hydrolases"/>
    <property type="match status" value="1"/>
</dbReference>
<dbReference type="GO" id="GO:0005524">
    <property type="term" value="F:ATP binding"/>
    <property type="evidence" value="ECO:0007669"/>
    <property type="project" value="UniProtKB-KW"/>
</dbReference>
<evidence type="ECO:0000313" key="13">
    <source>
        <dbReference type="EMBL" id="CAF1169371.1"/>
    </source>
</evidence>
<comment type="caution">
    <text evidence="13">The sequence shown here is derived from an EMBL/GenBank/DDBJ whole genome shotgun (WGS) entry which is preliminary data.</text>
</comment>
<feature type="transmembrane region" description="Helical" evidence="10">
    <location>
        <begin position="65"/>
        <end position="92"/>
    </location>
</feature>
<evidence type="ECO:0000256" key="3">
    <source>
        <dbReference type="ARBA" id="ARBA00022448"/>
    </source>
</evidence>
<evidence type="ECO:0000313" key="14">
    <source>
        <dbReference type="Proteomes" id="UP000663832"/>
    </source>
</evidence>
<accession>A0A814U3E4</accession>
<keyword evidence="7 10" id="KW-1133">Transmembrane helix</keyword>
<dbReference type="PROSITE" id="PS00211">
    <property type="entry name" value="ABC_TRANSPORTER_1"/>
    <property type="match status" value="1"/>
</dbReference>
<dbReference type="PANTHER" id="PTHR48041">
    <property type="entry name" value="ABC TRANSPORTER G FAMILY MEMBER 28"/>
    <property type="match status" value="1"/>
</dbReference>
<dbReference type="InterPro" id="IPR027417">
    <property type="entry name" value="P-loop_NTPase"/>
</dbReference>
<dbReference type="Pfam" id="PF00005">
    <property type="entry name" value="ABC_tran"/>
    <property type="match status" value="1"/>
</dbReference>
<dbReference type="GO" id="GO:0016887">
    <property type="term" value="F:ATP hydrolysis activity"/>
    <property type="evidence" value="ECO:0007669"/>
    <property type="project" value="InterPro"/>
</dbReference>
<dbReference type="Proteomes" id="UP000663877">
    <property type="component" value="Unassembled WGS sequence"/>
</dbReference>